<feature type="region of interest" description="Disordered" evidence="1">
    <location>
        <begin position="100"/>
        <end position="154"/>
    </location>
</feature>
<evidence type="ECO:0000256" key="1">
    <source>
        <dbReference type="SAM" id="MobiDB-lite"/>
    </source>
</evidence>
<accession>A0A2N9ICJ8</accession>
<sequence length="154" mass="16839">MSNTGSWCTSTSEREMVARARAHRFTSNPDLGRLRSQIQAPIADPSSSPTVKPPLNPTVNIIATARSSPAIHTSPFRSLRPPWRVLASLRTYRTLYGTSTSVPQIQASIANPSSDQPRAQPRVPPRRPQPRAPIQARVPPSPSTTSSPTALWRD</sequence>
<organism evidence="2">
    <name type="scientific">Fagus sylvatica</name>
    <name type="common">Beechnut</name>
    <dbReference type="NCBI Taxonomy" id="28930"/>
    <lineage>
        <taxon>Eukaryota</taxon>
        <taxon>Viridiplantae</taxon>
        <taxon>Streptophyta</taxon>
        <taxon>Embryophyta</taxon>
        <taxon>Tracheophyta</taxon>
        <taxon>Spermatophyta</taxon>
        <taxon>Magnoliopsida</taxon>
        <taxon>eudicotyledons</taxon>
        <taxon>Gunneridae</taxon>
        <taxon>Pentapetalae</taxon>
        <taxon>rosids</taxon>
        <taxon>fabids</taxon>
        <taxon>Fagales</taxon>
        <taxon>Fagaceae</taxon>
        <taxon>Fagus</taxon>
    </lineage>
</organism>
<feature type="compositionally biased region" description="Low complexity" evidence="1">
    <location>
        <begin position="132"/>
        <end position="154"/>
    </location>
</feature>
<dbReference type="EMBL" id="OIVN01005691">
    <property type="protein sequence ID" value="SPD23626.1"/>
    <property type="molecule type" value="Genomic_DNA"/>
</dbReference>
<gene>
    <name evidence="2" type="ORF">FSB_LOCUS51508</name>
</gene>
<feature type="compositionally biased region" description="Polar residues" evidence="1">
    <location>
        <begin position="100"/>
        <end position="115"/>
    </location>
</feature>
<evidence type="ECO:0000313" key="2">
    <source>
        <dbReference type="EMBL" id="SPD23626.1"/>
    </source>
</evidence>
<name>A0A2N9ICJ8_FAGSY</name>
<proteinExistence type="predicted"/>
<dbReference type="AlphaFoldDB" id="A0A2N9ICJ8"/>
<feature type="region of interest" description="Disordered" evidence="1">
    <location>
        <begin position="23"/>
        <end position="56"/>
    </location>
</feature>
<protein>
    <submittedName>
        <fullName evidence="2">Uncharacterized protein</fullName>
    </submittedName>
</protein>
<reference evidence="2" key="1">
    <citation type="submission" date="2018-02" db="EMBL/GenBank/DDBJ databases">
        <authorList>
            <person name="Cohen D.B."/>
            <person name="Kent A.D."/>
        </authorList>
    </citation>
    <scope>NUCLEOTIDE SEQUENCE</scope>
</reference>